<accession>F6UJC7</accession>
<proteinExistence type="predicted"/>
<reference evidence="1" key="3">
    <citation type="submission" date="2025-09" db="UniProtKB">
        <authorList>
            <consortium name="Ensembl"/>
        </authorList>
    </citation>
    <scope>IDENTIFICATION</scope>
</reference>
<dbReference type="Proteomes" id="UP000008144">
    <property type="component" value="Unassembled WGS sequence"/>
</dbReference>
<reference evidence="2" key="1">
    <citation type="journal article" date="2002" name="Science">
        <title>The draft genome of Ciona intestinalis: insights into chordate and vertebrate origins.</title>
        <authorList>
            <person name="Dehal P."/>
            <person name="Satou Y."/>
            <person name="Campbell R.K."/>
            <person name="Chapman J."/>
            <person name="Degnan B."/>
            <person name="De Tomaso A."/>
            <person name="Davidson B."/>
            <person name="Di Gregorio A."/>
            <person name="Gelpke M."/>
            <person name="Goodstein D.M."/>
            <person name="Harafuji N."/>
            <person name="Hastings K.E."/>
            <person name="Ho I."/>
            <person name="Hotta K."/>
            <person name="Huang W."/>
            <person name="Kawashima T."/>
            <person name="Lemaire P."/>
            <person name="Martinez D."/>
            <person name="Meinertzhagen I.A."/>
            <person name="Necula S."/>
            <person name="Nonaka M."/>
            <person name="Putnam N."/>
            <person name="Rash S."/>
            <person name="Saiga H."/>
            <person name="Satake M."/>
            <person name="Terry A."/>
            <person name="Yamada L."/>
            <person name="Wang H.G."/>
            <person name="Awazu S."/>
            <person name="Azumi K."/>
            <person name="Boore J."/>
            <person name="Branno M."/>
            <person name="Chin-Bow S."/>
            <person name="DeSantis R."/>
            <person name="Doyle S."/>
            <person name="Francino P."/>
            <person name="Keys D.N."/>
            <person name="Haga S."/>
            <person name="Hayashi H."/>
            <person name="Hino K."/>
            <person name="Imai K.S."/>
            <person name="Inaba K."/>
            <person name="Kano S."/>
            <person name="Kobayashi K."/>
            <person name="Kobayashi M."/>
            <person name="Lee B.I."/>
            <person name="Makabe K.W."/>
            <person name="Manohar C."/>
            <person name="Matassi G."/>
            <person name="Medina M."/>
            <person name="Mochizuki Y."/>
            <person name="Mount S."/>
            <person name="Morishita T."/>
            <person name="Miura S."/>
            <person name="Nakayama A."/>
            <person name="Nishizaka S."/>
            <person name="Nomoto H."/>
            <person name="Ohta F."/>
            <person name="Oishi K."/>
            <person name="Rigoutsos I."/>
            <person name="Sano M."/>
            <person name="Sasaki A."/>
            <person name="Sasakura Y."/>
            <person name="Shoguchi E."/>
            <person name="Shin-i T."/>
            <person name="Spagnuolo A."/>
            <person name="Stainier D."/>
            <person name="Suzuki M.M."/>
            <person name="Tassy O."/>
            <person name="Takatori N."/>
            <person name="Tokuoka M."/>
            <person name="Yagi K."/>
            <person name="Yoshizaki F."/>
            <person name="Wada S."/>
            <person name="Zhang C."/>
            <person name="Hyatt P.D."/>
            <person name="Larimer F."/>
            <person name="Detter C."/>
            <person name="Doggett N."/>
            <person name="Glavina T."/>
            <person name="Hawkins T."/>
            <person name="Richardson P."/>
            <person name="Lucas S."/>
            <person name="Kohara Y."/>
            <person name="Levine M."/>
            <person name="Satoh N."/>
            <person name="Rokhsar D.S."/>
        </authorList>
    </citation>
    <scope>NUCLEOTIDE SEQUENCE [LARGE SCALE GENOMIC DNA]</scope>
</reference>
<dbReference type="AlphaFoldDB" id="F6UJC7"/>
<dbReference type="Ensembl" id="ENSCINT00000003438.3">
    <property type="protein sequence ID" value="ENSCINP00000003438.3"/>
    <property type="gene ID" value="ENSCING00000001706.3"/>
</dbReference>
<reference evidence="1" key="2">
    <citation type="submission" date="2025-08" db="UniProtKB">
        <authorList>
            <consortium name="Ensembl"/>
        </authorList>
    </citation>
    <scope>IDENTIFICATION</scope>
</reference>
<name>F6UJC7_CIOIN</name>
<evidence type="ECO:0000313" key="2">
    <source>
        <dbReference type="Proteomes" id="UP000008144"/>
    </source>
</evidence>
<sequence length="55" mass="6323">YWAAESNQQTNHCFTVNKCNSKTQCVCILCTYVYNQSSYHLLSMPLKAHSVLFCT</sequence>
<organism evidence="1 2">
    <name type="scientific">Ciona intestinalis</name>
    <name type="common">Transparent sea squirt</name>
    <name type="synonym">Ascidia intestinalis</name>
    <dbReference type="NCBI Taxonomy" id="7719"/>
    <lineage>
        <taxon>Eukaryota</taxon>
        <taxon>Metazoa</taxon>
        <taxon>Chordata</taxon>
        <taxon>Tunicata</taxon>
        <taxon>Ascidiacea</taxon>
        <taxon>Phlebobranchia</taxon>
        <taxon>Cionidae</taxon>
        <taxon>Ciona</taxon>
    </lineage>
</organism>
<keyword evidence="2" id="KW-1185">Reference proteome</keyword>
<dbReference type="HOGENOM" id="CLU_3037546_0_0_1"/>
<evidence type="ECO:0000313" key="1">
    <source>
        <dbReference type="Ensembl" id="ENSCINP00000003438.3"/>
    </source>
</evidence>
<protein>
    <submittedName>
        <fullName evidence="1">Uncharacterized protein</fullName>
    </submittedName>
</protein>
<dbReference type="InParanoid" id="F6UJC7"/>